<keyword evidence="3 5" id="KW-1133">Transmembrane helix</keyword>
<dbReference type="PANTHER" id="PTHR43394">
    <property type="entry name" value="ATP-DEPENDENT PERMEASE MDL1, MITOCHONDRIAL"/>
    <property type="match status" value="1"/>
</dbReference>
<dbReference type="InterPro" id="IPR011527">
    <property type="entry name" value="ABC1_TM_dom"/>
</dbReference>
<dbReference type="EMBL" id="JBHTJA010000013">
    <property type="protein sequence ID" value="MFD0900753.1"/>
    <property type="molecule type" value="Genomic_DNA"/>
</dbReference>
<dbReference type="PROSITE" id="PS00211">
    <property type="entry name" value="ABC_TRANSPORTER_1"/>
    <property type="match status" value="1"/>
</dbReference>
<organism evidence="8 9">
    <name type="scientific">Actinomadura sediminis</name>
    <dbReference type="NCBI Taxonomy" id="1038904"/>
    <lineage>
        <taxon>Bacteria</taxon>
        <taxon>Bacillati</taxon>
        <taxon>Actinomycetota</taxon>
        <taxon>Actinomycetes</taxon>
        <taxon>Streptosporangiales</taxon>
        <taxon>Thermomonosporaceae</taxon>
        <taxon>Actinomadura</taxon>
    </lineage>
</organism>
<dbReference type="PROSITE" id="PS50929">
    <property type="entry name" value="ABC_TM1F"/>
    <property type="match status" value="1"/>
</dbReference>
<evidence type="ECO:0000256" key="4">
    <source>
        <dbReference type="ARBA" id="ARBA00023136"/>
    </source>
</evidence>
<feature type="domain" description="ABC transporter" evidence="6">
    <location>
        <begin position="358"/>
        <end position="583"/>
    </location>
</feature>
<evidence type="ECO:0000313" key="8">
    <source>
        <dbReference type="EMBL" id="MFD0900753.1"/>
    </source>
</evidence>
<dbReference type="PROSITE" id="PS50893">
    <property type="entry name" value="ABC_TRANSPORTER_2"/>
    <property type="match status" value="1"/>
</dbReference>
<feature type="transmembrane region" description="Helical" evidence="5">
    <location>
        <begin position="149"/>
        <end position="166"/>
    </location>
</feature>
<dbReference type="InterPro" id="IPR017871">
    <property type="entry name" value="ABC_transporter-like_CS"/>
</dbReference>
<dbReference type="Pfam" id="PF00005">
    <property type="entry name" value="ABC_tran"/>
    <property type="match status" value="1"/>
</dbReference>
<keyword evidence="9" id="KW-1185">Reference proteome</keyword>
<name>A0ABW3EK96_9ACTN</name>
<dbReference type="Proteomes" id="UP001596972">
    <property type="component" value="Unassembled WGS sequence"/>
</dbReference>
<dbReference type="Gene3D" id="1.20.1560.10">
    <property type="entry name" value="ABC transporter type 1, transmembrane domain"/>
    <property type="match status" value="1"/>
</dbReference>
<dbReference type="Gene3D" id="3.40.50.300">
    <property type="entry name" value="P-loop containing nucleotide triphosphate hydrolases"/>
    <property type="match status" value="1"/>
</dbReference>
<evidence type="ECO:0000313" key="9">
    <source>
        <dbReference type="Proteomes" id="UP001596972"/>
    </source>
</evidence>
<feature type="transmembrane region" description="Helical" evidence="5">
    <location>
        <begin position="65"/>
        <end position="85"/>
    </location>
</feature>
<dbReference type="InterPro" id="IPR027417">
    <property type="entry name" value="P-loop_NTPase"/>
</dbReference>
<dbReference type="SUPFAM" id="SSF52540">
    <property type="entry name" value="P-loop containing nucleoside triphosphate hydrolases"/>
    <property type="match status" value="1"/>
</dbReference>
<evidence type="ECO:0000256" key="2">
    <source>
        <dbReference type="ARBA" id="ARBA00022692"/>
    </source>
</evidence>
<proteinExistence type="predicted"/>
<evidence type="ECO:0000259" key="7">
    <source>
        <dbReference type="PROSITE" id="PS50929"/>
    </source>
</evidence>
<accession>A0ABW3EK96</accession>
<evidence type="ECO:0000259" key="6">
    <source>
        <dbReference type="PROSITE" id="PS50893"/>
    </source>
</evidence>
<keyword evidence="4 5" id="KW-0472">Membrane</keyword>
<dbReference type="InterPro" id="IPR036640">
    <property type="entry name" value="ABC1_TM_sf"/>
</dbReference>
<comment type="subcellular location">
    <subcellularLocation>
        <location evidence="1">Cell membrane</location>
        <topology evidence="1">Multi-pass membrane protein</topology>
    </subcellularLocation>
</comment>
<feature type="transmembrane region" description="Helical" evidence="5">
    <location>
        <begin position="29"/>
        <end position="53"/>
    </location>
</feature>
<feature type="transmembrane region" description="Helical" evidence="5">
    <location>
        <begin position="172"/>
        <end position="192"/>
    </location>
</feature>
<dbReference type="PANTHER" id="PTHR43394:SF1">
    <property type="entry name" value="ATP-BINDING CASSETTE SUB-FAMILY B MEMBER 10, MITOCHONDRIAL"/>
    <property type="match status" value="1"/>
</dbReference>
<sequence length="616" mass="64065">MKSLPEKDPGNPDHRSPGRYLLWLLRAQWRIASAGAALGVLWMLGHVLVPAVIGRAVDAMTEREAGALAAWSGVLVLVGAFQAAAGGARHRFAVACWLTAAYRTIQLVTRHATRLGATLHKRMSAGEVVSIGMSDVDGIGDVLDIVSRGAGAVVAIVAVAAILLTISPPLGLIVLVGVPLILVLAAPLLRPYREHEEEHRERVGDLNTRATDLVAGLRVLRGVGGEELFAGRYAAESARVRAAGVAVARAESRLSGAEVLLPGLLIALVTWAGARFTVQGTISTGQLVSFYGYAVFLITPLKTLGEAAGKITRGLVAADRVVRLLDLAPERATGDGPPAPSPKTDTVLTDTALTDTALTDTALTDTVLTDTVLTDVDSGLVVRPGRLTAIAAARPEDARAIADRLGGYAPGAVDVGGVPLHLLGGLRERIVVAVNEDRLFAGTLTEALTPARGPVDLEPALWAASATDIVAASGPDARVAEAGREFSGGQQQRLRLARALAADPEVLILDEPTSAVDAHTEARIADRLAQARAGRTTVVCTTSPLMLDRAAHVAFVLDGRVVAEGTHRYLLDTDPRYAATVTRGENTVHEPTGTGAADGFDAAGDAGVVDGEGVRS</sequence>
<reference evidence="9" key="1">
    <citation type="journal article" date="2019" name="Int. J. Syst. Evol. Microbiol.">
        <title>The Global Catalogue of Microorganisms (GCM) 10K type strain sequencing project: providing services to taxonomists for standard genome sequencing and annotation.</title>
        <authorList>
            <consortium name="The Broad Institute Genomics Platform"/>
            <consortium name="The Broad Institute Genome Sequencing Center for Infectious Disease"/>
            <person name="Wu L."/>
            <person name="Ma J."/>
        </authorList>
    </citation>
    <scope>NUCLEOTIDE SEQUENCE [LARGE SCALE GENOMIC DNA]</scope>
    <source>
        <strain evidence="9">JCM 31202</strain>
    </source>
</reference>
<keyword evidence="2 5" id="KW-0812">Transmembrane</keyword>
<evidence type="ECO:0000256" key="1">
    <source>
        <dbReference type="ARBA" id="ARBA00004651"/>
    </source>
</evidence>
<feature type="domain" description="ABC transmembrane type-1" evidence="7">
    <location>
        <begin position="34"/>
        <end position="313"/>
    </location>
</feature>
<gene>
    <name evidence="8" type="ORF">ACFQ11_10155</name>
</gene>
<dbReference type="Pfam" id="PF00664">
    <property type="entry name" value="ABC_membrane"/>
    <property type="match status" value="1"/>
</dbReference>
<dbReference type="SUPFAM" id="SSF90123">
    <property type="entry name" value="ABC transporter transmembrane region"/>
    <property type="match status" value="1"/>
</dbReference>
<comment type="caution">
    <text evidence="8">The sequence shown here is derived from an EMBL/GenBank/DDBJ whole genome shotgun (WGS) entry which is preliminary data.</text>
</comment>
<dbReference type="InterPro" id="IPR003439">
    <property type="entry name" value="ABC_transporter-like_ATP-bd"/>
</dbReference>
<protein>
    <submittedName>
        <fullName evidence="8">ABC transporter transmembrane domain-containing protein</fullName>
    </submittedName>
</protein>
<evidence type="ECO:0000256" key="5">
    <source>
        <dbReference type="SAM" id="Phobius"/>
    </source>
</evidence>
<evidence type="ECO:0000256" key="3">
    <source>
        <dbReference type="ARBA" id="ARBA00022989"/>
    </source>
</evidence>
<dbReference type="RefSeq" id="WP_378297750.1">
    <property type="nucleotide sequence ID" value="NZ_JBHTJA010000013.1"/>
</dbReference>
<dbReference type="InterPro" id="IPR039421">
    <property type="entry name" value="Type_1_exporter"/>
</dbReference>